<reference evidence="1 2" key="1">
    <citation type="submission" date="2020-05" db="EMBL/GenBank/DDBJ databases">
        <title>Azospirillum oleiclasticum sp. nov, a nitrogen-fixing and heavy crude oil-emulsifying bacterium isolated from the crude oil of Yumen Oilfield.</title>
        <authorList>
            <person name="Wu D."/>
            <person name="Cai M."/>
            <person name="Zhang X."/>
        </authorList>
    </citation>
    <scope>NUCLEOTIDE SEQUENCE [LARGE SCALE GENOMIC DNA]</scope>
    <source>
        <strain evidence="1 2">ROY-1-1-2</strain>
    </source>
</reference>
<dbReference type="Proteomes" id="UP000584642">
    <property type="component" value="Unassembled WGS sequence"/>
</dbReference>
<keyword evidence="2" id="KW-1185">Reference proteome</keyword>
<evidence type="ECO:0000313" key="2">
    <source>
        <dbReference type="Proteomes" id="UP000584642"/>
    </source>
</evidence>
<dbReference type="EMBL" id="JABFDB010000030">
    <property type="protein sequence ID" value="NYZ23667.1"/>
    <property type="molecule type" value="Genomic_DNA"/>
</dbReference>
<name>A0ABX2THY2_9PROT</name>
<evidence type="ECO:0000313" key="1">
    <source>
        <dbReference type="EMBL" id="NYZ23667.1"/>
    </source>
</evidence>
<dbReference type="RefSeq" id="WP_180285448.1">
    <property type="nucleotide sequence ID" value="NZ_JABFDB010000030.1"/>
</dbReference>
<comment type="caution">
    <text evidence="1">The sequence shown here is derived from an EMBL/GenBank/DDBJ whole genome shotgun (WGS) entry which is preliminary data.</text>
</comment>
<proteinExistence type="predicted"/>
<protein>
    <submittedName>
        <fullName evidence="1">Uncharacterized protein</fullName>
    </submittedName>
</protein>
<organism evidence="1 2">
    <name type="scientific">Azospirillum oleiclasticum</name>
    <dbReference type="NCBI Taxonomy" id="2735135"/>
    <lineage>
        <taxon>Bacteria</taxon>
        <taxon>Pseudomonadati</taxon>
        <taxon>Pseudomonadota</taxon>
        <taxon>Alphaproteobacteria</taxon>
        <taxon>Rhodospirillales</taxon>
        <taxon>Azospirillaceae</taxon>
        <taxon>Azospirillum</taxon>
    </lineage>
</organism>
<gene>
    <name evidence="1" type="ORF">HND93_28545</name>
</gene>
<sequence>MAKRLNRPPGAPGLDFANFGILDHAYVKRVSRRGRKPFAVHAADGSFLGRFADRETAFAALRLQDMQGLSQH</sequence>
<accession>A0ABX2THY2</accession>